<dbReference type="EMBL" id="JANJQO010000491">
    <property type="protein sequence ID" value="KAJ2977246.1"/>
    <property type="molecule type" value="Genomic_DNA"/>
</dbReference>
<sequence>MTTEMATALHTFPAAPPSPPSTAKQSEATSLVGERLNPSRPLHSKKNLLKSYPLPPQNGIKSIQPQDLKTPDSHVQRDPRLIRLTGVHPLNCEAPLTDLYNEGFLTSEDLHFVRNHGHVPVCEDDQVLDWAFSVEGMVQNPFVITVRELIQDYDQATYPVTLVCAGNRRKEQNIVRKSKGFSWGPAGLSTALWTGVPIGDLLAKAKPVRGARYVCFEGADKLPNGHYGTSVKLNWCLNADRGIMVAHRMNGHALHPDHGKPVRVIIPGQIGGRSVKWLKRIILSKEPSDNWYHIYDNRVLPTMITPEASADLPETWKDERYAIYDLNTNSAITYPQHDEMVSLDGNQNTYKVRGYAYSGGGKRITRLEVTLDKGRTWRLAPIEYPEDLYRDAPDGDELYGGKMDMWWRETCFCWCFWAIGIPISELADASDIMIRAMDEGLMTQPRDMYWSVLGMMNNPWYRLVIHKEDRFLRFEHPTQPALIPGGWMERVKNAGGNIANGFWGEETFQGEKNIQFKATEAQIPMTNPKVKRLVSLAELEQHSGEEEPWFVVEGEVYDGTSYLDEHPGGATSIFSAAAQDCTEEFLAIHSENAKAMMPSYHIGTLDQKSQAALAGRAAEAEKDVARPIFLQSKMWSKALLASKVSVSSDSKIFTFSLDHEEQVLGLPVGQHVLMRLRDPASREAIIRAYTPISHGDAKGTLEFVVKIYRASAAQPGGKMTMALDSIPVGHFVEFKGPIGKFEYAGDGLCRISGKTRYVDRFIMICAGSGVTPILTVLRAVMEKEDDTTECIVLNGNRREEDILCREDLEALVDDGSGRATLVHTLSCPSDSWKGRRGRMDEGFFRKYAGQPSSNDESTMVLVCGPKALEDAVLEIFADLGWDDDDLLFF</sequence>
<name>A0ACC1NFF4_9HYPO</name>
<protein>
    <submittedName>
        <fullName evidence="1">Uncharacterized protein</fullName>
    </submittedName>
</protein>
<comment type="caution">
    <text evidence="1">The sequence shown here is derived from an EMBL/GenBank/DDBJ whole genome shotgun (WGS) entry which is preliminary data.</text>
</comment>
<dbReference type="Proteomes" id="UP001143910">
    <property type="component" value="Unassembled WGS sequence"/>
</dbReference>
<evidence type="ECO:0000313" key="2">
    <source>
        <dbReference type="Proteomes" id="UP001143910"/>
    </source>
</evidence>
<accession>A0ACC1NFF4</accession>
<evidence type="ECO:0000313" key="1">
    <source>
        <dbReference type="EMBL" id="KAJ2977246.1"/>
    </source>
</evidence>
<proteinExistence type="predicted"/>
<reference evidence="1" key="1">
    <citation type="submission" date="2022-08" db="EMBL/GenBank/DDBJ databases">
        <title>Genome Sequence of Lecanicillium fungicola.</title>
        <authorList>
            <person name="Buettner E."/>
        </authorList>
    </citation>
    <scope>NUCLEOTIDE SEQUENCE</scope>
    <source>
        <strain evidence="1">Babe33</strain>
    </source>
</reference>
<keyword evidence="2" id="KW-1185">Reference proteome</keyword>
<gene>
    <name evidence="1" type="ORF">NQ176_g4480</name>
</gene>
<organism evidence="1 2">
    <name type="scientific">Zarea fungicola</name>
    <dbReference type="NCBI Taxonomy" id="93591"/>
    <lineage>
        <taxon>Eukaryota</taxon>
        <taxon>Fungi</taxon>
        <taxon>Dikarya</taxon>
        <taxon>Ascomycota</taxon>
        <taxon>Pezizomycotina</taxon>
        <taxon>Sordariomycetes</taxon>
        <taxon>Hypocreomycetidae</taxon>
        <taxon>Hypocreales</taxon>
        <taxon>Cordycipitaceae</taxon>
        <taxon>Zarea</taxon>
    </lineage>
</organism>